<dbReference type="Pfam" id="PF01202">
    <property type="entry name" value="SKI"/>
    <property type="match status" value="1"/>
</dbReference>
<accession>A0ABW4L8C4</accession>
<dbReference type="Pfam" id="PF24621">
    <property type="entry name" value="DHQS_C"/>
    <property type="match status" value="1"/>
</dbReference>
<evidence type="ECO:0000256" key="9">
    <source>
        <dbReference type="ARBA" id="ARBA00022777"/>
    </source>
</evidence>
<keyword evidence="8 17" id="KW-0547">Nucleotide-binding</keyword>
<dbReference type="PRINTS" id="PR01100">
    <property type="entry name" value="SHIKIMTKNASE"/>
</dbReference>
<feature type="binding site" evidence="17">
    <location>
        <position position="355"/>
    </location>
    <ligand>
        <name>Zn(2+)</name>
        <dbReference type="ChEBI" id="CHEBI:29105"/>
    </ligand>
</feature>
<dbReference type="SUPFAM" id="SSF52540">
    <property type="entry name" value="P-loop containing nucleoside triphosphate hydrolases"/>
    <property type="match status" value="1"/>
</dbReference>
<comment type="subunit">
    <text evidence="16">Monomer.</text>
</comment>
<keyword evidence="14" id="KW-0511">Multifunctional enzyme</keyword>
<dbReference type="Gene3D" id="1.20.1090.10">
    <property type="entry name" value="Dehydroquinate synthase-like - alpha domain"/>
    <property type="match status" value="1"/>
</dbReference>
<dbReference type="HAMAP" id="MF_00109">
    <property type="entry name" value="Shikimate_kinase"/>
    <property type="match status" value="1"/>
</dbReference>
<gene>
    <name evidence="17 20" type="primary">aroB</name>
    <name evidence="16" type="synonym">aroK</name>
    <name evidence="20" type="ORF">ACFSE6_15170</name>
</gene>
<keyword evidence="21" id="KW-1185">Reference proteome</keyword>
<evidence type="ECO:0000256" key="14">
    <source>
        <dbReference type="ARBA" id="ARBA00023268"/>
    </source>
</evidence>
<dbReference type="CDD" id="cd00464">
    <property type="entry name" value="SK"/>
    <property type="match status" value="1"/>
</dbReference>
<keyword evidence="13 17" id="KW-0456">Lyase</keyword>
<dbReference type="InterPro" id="IPR000623">
    <property type="entry name" value="Shikimate_kinase/TSH1"/>
</dbReference>
<dbReference type="SUPFAM" id="SSF56796">
    <property type="entry name" value="Dehydroquinate synthase-like"/>
    <property type="match status" value="1"/>
</dbReference>
<comment type="subcellular location">
    <subcellularLocation>
        <location evidence="17">Cytoplasm</location>
    </subcellularLocation>
</comment>
<dbReference type="Proteomes" id="UP001597277">
    <property type="component" value="Unassembled WGS sequence"/>
</dbReference>
<dbReference type="InterPro" id="IPR016037">
    <property type="entry name" value="DHQ_synth_AroB"/>
</dbReference>
<comment type="caution">
    <text evidence="20">The sequence shown here is derived from an EMBL/GenBank/DDBJ whole genome shotgun (WGS) entry which is preliminary data.</text>
</comment>
<evidence type="ECO:0000256" key="12">
    <source>
        <dbReference type="ARBA" id="ARBA00023141"/>
    </source>
</evidence>
<dbReference type="InterPro" id="IPR056179">
    <property type="entry name" value="DHQS_C"/>
</dbReference>
<keyword evidence="12 17" id="KW-0057">Aromatic amino acid biosynthesis</keyword>
<evidence type="ECO:0000259" key="19">
    <source>
        <dbReference type="Pfam" id="PF24621"/>
    </source>
</evidence>
<protein>
    <recommendedName>
        <fullName evidence="16 17">Multifunctional fusion protein</fullName>
    </recommendedName>
    <domain>
        <recommendedName>
            <fullName evidence="16">Shikimate kinase</fullName>
            <shortName evidence="16">SK</shortName>
            <ecNumber evidence="16">2.7.1.71</ecNumber>
        </recommendedName>
    </domain>
    <domain>
        <recommendedName>
            <fullName evidence="17">3-dehydroquinate synthase</fullName>
            <shortName evidence="17">DHQS</shortName>
            <ecNumber evidence="17">4.2.3.4</ecNumber>
        </recommendedName>
    </domain>
</protein>
<feature type="binding site" evidence="17">
    <location>
        <begin position="300"/>
        <end position="301"/>
    </location>
    <ligand>
        <name>NAD(+)</name>
        <dbReference type="ChEBI" id="CHEBI:57540"/>
    </ligand>
</feature>
<dbReference type="InterPro" id="IPR031322">
    <property type="entry name" value="Shikimate/glucono_kinase"/>
</dbReference>
<keyword evidence="10 16" id="KW-0067">ATP-binding</keyword>
<comment type="cofactor">
    <cofactor evidence="2 17">
        <name>NAD(+)</name>
        <dbReference type="ChEBI" id="CHEBI:57540"/>
    </cofactor>
</comment>
<feature type="binding site" evidence="16">
    <location>
        <position position="68"/>
    </location>
    <ligand>
        <name>substrate</name>
    </ligand>
</feature>
<comment type="cofactor">
    <cofactor evidence="16">
        <name>Mg(2+)</name>
        <dbReference type="ChEBI" id="CHEBI:18420"/>
    </cofactor>
    <text evidence="16">Binds 1 Mg(2+) ion per subunit.</text>
</comment>
<feature type="binding site" evidence="17">
    <location>
        <position position="419"/>
    </location>
    <ligand>
        <name>Zn(2+)</name>
        <dbReference type="ChEBI" id="CHEBI:29105"/>
    </ligand>
</feature>
<comment type="similarity">
    <text evidence="16">Belongs to the shikimate kinase family.</text>
</comment>
<keyword evidence="9 16" id="KW-0418">Kinase</keyword>
<dbReference type="GO" id="GO:0003856">
    <property type="term" value="F:3-dehydroquinate synthase activity"/>
    <property type="evidence" value="ECO:0007669"/>
    <property type="project" value="UniProtKB-EC"/>
</dbReference>
<dbReference type="PANTHER" id="PTHR43622">
    <property type="entry name" value="3-DEHYDROQUINATE SYNTHASE"/>
    <property type="match status" value="1"/>
</dbReference>
<dbReference type="InterPro" id="IPR050071">
    <property type="entry name" value="Dehydroquinate_synthase"/>
</dbReference>
<evidence type="ECO:0000256" key="1">
    <source>
        <dbReference type="ARBA" id="ARBA00001393"/>
    </source>
</evidence>
<evidence type="ECO:0000256" key="5">
    <source>
        <dbReference type="ARBA" id="ARBA00022490"/>
    </source>
</evidence>
<evidence type="ECO:0000256" key="15">
    <source>
        <dbReference type="ARBA" id="ARBA00048567"/>
    </source>
</evidence>
<evidence type="ECO:0000256" key="7">
    <source>
        <dbReference type="ARBA" id="ARBA00022679"/>
    </source>
</evidence>
<evidence type="ECO:0000256" key="4">
    <source>
        <dbReference type="ARBA" id="ARBA00004842"/>
    </source>
</evidence>
<dbReference type="Pfam" id="PF01761">
    <property type="entry name" value="DHQ_synthase"/>
    <property type="match status" value="1"/>
</dbReference>
<dbReference type="Gene3D" id="3.40.50.300">
    <property type="entry name" value="P-loop containing nucleotide triphosphate hydrolases"/>
    <property type="match status" value="1"/>
</dbReference>
<feature type="domain" description="3-dehydroquinate synthase C-terminal" evidence="19">
    <location>
        <begin position="352"/>
        <end position="495"/>
    </location>
</feature>
<evidence type="ECO:0000256" key="11">
    <source>
        <dbReference type="ARBA" id="ARBA00023027"/>
    </source>
</evidence>
<evidence type="ECO:0000313" key="20">
    <source>
        <dbReference type="EMBL" id="MFD1719182.1"/>
    </source>
</evidence>
<dbReference type="CDD" id="cd08195">
    <property type="entry name" value="DHQS"/>
    <property type="match status" value="1"/>
</dbReference>
<sequence>MTSEHRTGRPTGPRAVLVGLPGAGKTTVGRALAARLGTDFLDTDDAVETAAGLTIAEYFRLHGEAAFRDLEHDVVTRALTEHDGVLALGGGAVLDPRTRRTLLACPVVLLEIDVAEAVDRLGGSHDRPLLAGDPRARLAGLRAEREPLYREVARIVVDAGGPADEVAARIAARVPNRIAVGTGPDSYDVVVGRGLDGAVVRAAAGARRAFLAHAPTTAGLAQRLTDAMEAAGIRVVGHELPDAERAKTIETVTACWDRLADERFGREDVVVGVGGGATTDVAGFIAATWLRGVRVVNVPTTLLGMVDAALGGKTGINTSAGKNLVGSFHPPAAVVCDLDALGSLPPVDLRAGLAEVVKCGFIADPEILRLVEADGACAATEVGSPVLRELVERAVAVKARVVGEDLREAGMREILNYGHTFAHALELVEDFTWRHGDAVAVGMVFVAELAHAAGLLDAAVADRHRQVLTALGLPTTYRGASWDQLAEAMSRDKKVRGGELRFVVLTDVGAPTVLRAPDPEHLAAAFAAVAGDDADNRP</sequence>
<feature type="binding site" evidence="16">
    <location>
        <position position="127"/>
    </location>
    <ligand>
        <name>ATP</name>
        <dbReference type="ChEBI" id="CHEBI:30616"/>
    </ligand>
</feature>
<dbReference type="Gene3D" id="3.40.50.1970">
    <property type="match status" value="1"/>
</dbReference>
<dbReference type="InterPro" id="IPR027417">
    <property type="entry name" value="P-loop_NTPase"/>
</dbReference>
<feature type="binding site" evidence="16">
    <location>
        <position position="145"/>
    </location>
    <ligand>
        <name>substrate</name>
    </ligand>
</feature>
<feature type="binding site" evidence="16">
    <location>
        <position position="90"/>
    </location>
    <ligand>
        <name>substrate</name>
    </ligand>
</feature>
<feature type="binding site" evidence="16">
    <location>
        <position position="26"/>
    </location>
    <ligand>
        <name>Mg(2+)</name>
        <dbReference type="ChEBI" id="CHEBI:18420"/>
    </ligand>
</feature>
<comment type="pathway">
    <text evidence="4 16">Metabolic intermediate biosynthesis; chorismate biosynthesis; chorismate from D-erythrose 4-phosphate and phosphoenolpyruvate: step 5/7.</text>
</comment>
<comment type="function">
    <text evidence="16">Catalyzes the specific phosphorylation of the 3-hydroxyl group of shikimic acid using ATP as a cosubstrate.</text>
</comment>
<dbReference type="PANTHER" id="PTHR43622:SF7">
    <property type="entry name" value="3-DEHYDROQUINATE SYNTHASE, CHLOROPLASTIC"/>
    <property type="match status" value="1"/>
</dbReference>
<evidence type="ECO:0000256" key="17">
    <source>
        <dbReference type="HAMAP-Rule" id="MF_00110"/>
    </source>
</evidence>
<comment type="function">
    <text evidence="17">Catalyzes the conversion of 3-deoxy-D-arabino-heptulosonate 7-phosphate (DAHP) to dehydroquinate (DHQ).</text>
</comment>
<comment type="cofactor">
    <cofactor evidence="17">
        <name>Co(2+)</name>
        <dbReference type="ChEBI" id="CHEBI:48828"/>
    </cofactor>
    <cofactor evidence="17">
        <name>Zn(2+)</name>
        <dbReference type="ChEBI" id="CHEBI:29105"/>
    </cofactor>
    <text evidence="17">Binds 1 divalent metal cation per subunit. Can use either Co(2+) or Zn(2+).</text>
</comment>
<evidence type="ECO:0000256" key="10">
    <source>
        <dbReference type="ARBA" id="ARBA00022840"/>
    </source>
</evidence>
<evidence type="ECO:0000256" key="13">
    <source>
        <dbReference type="ARBA" id="ARBA00023239"/>
    </source>
</evidence>
<comment type="catalytic activity">
    <reaction evidence="1 17">
        <text>7-phospho-2-dehydro-3-deoxy-D-arabino-heptonate = 3-dehydroquinate + phosphate</text>
        <dbReference type="Rhea" id="RHEA:21968"/>
        <dbReference type="ChEBI" id="CHEBI:32364"/>
        <dbReference type="ChEBI" id="CHEBI:43474"/>
        <dbReference type="ChEBI" id="CHEBI:58394"/>
        <dbReference type="EC" id="4.2.3.4"/>
    </reaction>
</comment>
<feature type="binding site" evidence="16">
    <location>
        <position position="44"/>
    </location>
    <ligand>
        <name>substrate</name>
    </ligand>
</feature>
<proteinExistence type="inferred from homology"/>
<feature type="binding site" evidence="17">
    <location>
        <begin position="276"/>
        <end position="280"/>
    </location>
    <ligand>
        <name>NAD(+)</name>
        <dbReference type="ChEBI" id="CHEBI:57540"/>
    </ligand>
</feature>
<feature type="domain" description="3-dehydroquinate synthase N-terminal" evidence="18">
    <location>
        <begin position="239"/>
        <end position="349"/>
    </location>
</feature>
<dbReference type="NCBIfam" id="TIGR01357">
    <property type="entry name" value="aroB"/>
    <property type="match status" value="1"/>
</dbReference>
<evidence type="ECO:0000256" key="2">
    <source>
        <dbReference type="ARBA" id="ARBA00001911"/>
    </source>
</evidence>
<keyword evidence="17" id="KW-0479">Metal-binding</keyword>
<dbReference type="InterPro" id="IPR030960">
    <property type="entry name" value="DHQS/DOIS_N"/>
</dbReference>
<dbReference type="EMBL" id="JBHUEE010000008">
    <property type="protein sequence ID" value="MFD1719182.1"/>
    <property type="molecule type" value="Genomic_DNA"/>
</dbReference>
<keyword evidence="6 17" id="KW-0028">Amino-acid biosynthesis</keyword>
<feature type="binding site" evidence="17">
    <location>
        <begin position="242"/>
        <end position="247"/>
    </location>
    <ligand>
        <name>NAD(+)</name>
        <dbReference type="ChEBI" id="CHEBI:57540"/>
    </ligand>
</feature>
<dbReference type="InterPro" id="IPR023000">
    <property type="entry name" value="Shikimate_kinase_CS"/>
</dbReference>
<evidence type="ECO:0000256" key="8">
    <source>
        <dbReference type="ARBA" id="ARBA00022741"/>
    </source>
</evidence>
<comment type="pathway">
    <text evidence="3 17">Metabolic intermediate biosynthesis; chorismate biosynthesis; chorismate from D-erythrose 4-phosphate and phosphoenolpyruvate: step 2/7.</text>
</comment>
<feature type="binding site" evidence="17">
    <location>
        <position position="322"/>
    </location>
    <ligand>
        <name>NAD(+)</name>
        <dbReference type="ChEBI" id="CHEBI:57540"/>
    </ligand>
</feature>
<dbReference type="PROSITE" id="PS01128">
    <property type="entry name" value="SHIKIMATE_KINASE"/>
    <property type="match status" value="1"/>
</dbReference>
<keyword evidence="7 16" id="KW-0808">Transferase</keyword>
<comment type="catalytic activity">
    <reaction evidence="15 16">
        <text>shikimate + ATP = 3-phosphoshikimate + ADP + H(+)</text>
        <dbReference type="Rhea" id="RHEA:13121"/>
        <dbReference type="ChEBI" id="CHEBI:15378"/>
        <dbReference type="ChEBI" id="CHEBI:30616"/>
        <dbReference type="ChEBI" id="CHEBI:36208"/>
        <dbReference type="ChEBI" id="CHEBI:145989"/>
        <dbReference type="ChEBI" id="CHEBI:456216"/>
        <dbReference type="EC" id="2.7.1.71"/>
    </reaction>
</comment>
<evidence type="ECO:0000313" key="21">
    <source>
        <dbReference type="Proteomes" id="UP001597277"/>
    </source>
</evidence>
<keyword evidence="16" id="KW-0460">Magnesium</keyword>
<evidence type="ECO:0000256" key="6">
    <source>
        <dbReference type="ARBA" id="ARBA00022605"/>
    </source>
</evidence>
<keyword evidence="17" id="KW-0170">Cobalt</keyword>
<dbReference type="RefSeq" id="WP_388008938.1">
    <property type="nucleotide sequence ID" value="NZ_JBHUEE010000008.1"/>
</dbReference>
<keyword evidence="5 17" id="KW-0963">Cytoplasm</keyword>
<evidence type="ECO:0000256" key="3">
    <source>
        <dbReference type="ARBA" id="ARBA00004661"/>
    </source>
</evidence>
<dbReference type="EC" id="4.2.3.4" evidence="17"/>
<comment type="caution">
    <text evidence="17">Lacks conserved residue(s) required for the propagation of feature annotation.</text>
</comment>
<feature type="binding site" evidence="17">
    <location>
        <position position="435"/>
    </location>
    <ligand>
        <name>Zn(2+)</name>
        <dbReference type="ChEBI" id="CHEBI:29105"/>
    </ligand>
</feature>
<feature type="binding site" evidence="16">
    <location>
        <begin position="22"/>
        <end position="27"/>
    </location>
    <ligand>
        <name>ATP</name>
        <dbReference type="ChEBI" id="CHEBI:30616"/>
    </ligand>
</feature>
<reference evidence="21" key="1">
    <citation type="journal article" date="2019" name="Int. J. Syst. Evol. Microbiol.">
        <title>The Global Catalogue of Microorganisms (GCM) 10K type strain sequencing project: providing services to taxonomists for standard genome sequencing and annotation.</title>
        <authorList>
            <consortium name="The Broad Institute Genomics Platform"/>
            <consortium name="The Broad Institute Genome Sequencing Center for Infectious Disease"/>
            <person name="Wu L."/>
            <person name="Ma J."/>
        </authorList>
    </citation>
    <scope>NUCLEOTIDE SEQUENCE [LARGE SCALE GENOMIC DNA]</scope>
    <source>
        <strain evidence="21">JCM 17130</strain>
    </source>
</reference>
<organism evidence="20 21">
    <name type="scientific">Georgenia deserti</name>
    <dbReference type="NCBI Taxonomy" id="2093781"/>
    <lineage>
        <taxon>Bacteria</taxon>
        <taxon>Bacillati</taxon>
        <taxon>Actinomycetota</taxon>
        <taxon>Actinomycetes</taxon>
        <taxon>Micrococcales</taxon>
        <taxon>Bogoriellaceae</taxon>
        <taxon>Georgenia</taxon>
    </lineage>
</organism>
<name>A0ABW4L8C4_9MICO</name>
<keyword evidence="17" id="KW-0862">Zinc</keyword>
<dbReference type="EC" id="2.7.1.71" evidence="16"/>
<evidence type="ECO:0000256" key="16">
    <source>
        <dbReference type="HAMAP-Rule" id="MF_00109"/>
    </source>
</evidence>
<comment type="similarity">
    <text evidence="17">Belongs to the sugar phosphate cyclases superfamily. Dehydroquinate synthase family.</text>
</comment>
<dbReference type="HAMAP" id="MF_00110">
    <property type="entry name" value="DHQ_synthase"/>
    <property type="match status" value="1"/>
</dbReference>
<keyword evidence="11 17" id="KW-0520">NAD</keyword>
<evidence type="ECO:0000259" key="18">
    <source>
        <dbReference type="Pfam" id="PF01761"/>
    </source>
</evidence>
<feature type="binding site" evidence="17">
    <location>
        <position position="313"/>
    </location>
    <ligand>
        <name>NAD(+)</name>
        <dbReference type="ChEBI" id="CHEBI:57540"/>
    </ligand>
</feature>